<dbReference type="EMBL" id="JACVVK020000100">
    <property type="protein sequence ID" value="KAK7492726.1"/>
    <property type="molecule type" value="Genomic_DNA"/>
</dbReference>
<proteinExistence type="inferred from homology"/>
<reference evidence="14 15" key="1">
    <citation type="journal article" date="2023" name="Sci. Data">
        <title>Genome assembly of the Korean intertidal mud-creeper Batillaria attramentaria.</title>
        <authorList>
            <person name="Patra A.K."/>
            <person name="Ho P.T."/>
            <person name="Jun S."/>
            <person name="Lee S.J."/>
            <person name="Kim Y."/>
            <person name="Won Y.J."/>
        </authorList>
    </citation>
    <scope>NUCLEOTIDE SEQUENCE [LARGE SCALE GENOMIC DNA]</scope>
    <source>
        <strain evidence="14">Wonlab-2016</strain>
    </source>
</reference>
<sequence length="117" mass="12838">PITCYMCRGRADNSTCADPVDPRDNPHLVERECINGACLKWTKYENGILQMIRTCSADLNFHLTMIDGVCRTERNGNGFLCMCGKHLCNTAQPTAGASWLLASSLVSCLVAKQLLPC</sequence>
<protein>
    <recommendedName>
        <fullName evidence="10">UPAR/Ly6 domain-containing protein qvr</fullName>
    </recommendedName>
    <alternativeName>
        <fullName evidence="11">Protein quiver</fullName>
    </alternativeName>
    <alternativeName>
        <fullName evidence="8">Protein sleepless</fullName>
    </alternativeName>
</protein>
<dbReference type="GO" id="GO:0005886">
    <property type="term" value="C:plasma membrane"/>
    <property type="evidence" value="ECO:0007669"/>
    <property type="project" value="UniProtKB-SubCell"/>
</dbReference>
<dbReference type="InterPro" id="IPR050975">
    <property type="entry name" value="Sleep_regulator"/>
</dbReference>
<evidence type="ECO:0000256" key="5">
    <source>
        <dbReference type="ARBA" id="ARBA00023108"/>
    </source>
</evidence>
<comment type="function">
    <text evidence="12">Bifunctional regulator of neuronal activity in the mushroom body, and possibly other regions of the brain, that acts as a signaling molecule required for homeostatic regulation of sleep under normal conditions and after sleep deprivation. Reduces neuronal excitability by enhancing Sh/shaker K(+) channel activity; possibly by stabilizing Sh/shaker to increase protein levels, accelerating its activation kinetics, slowing C-type inactivation and enhancing recovery from inactivation. Specifically affects the A-type K(+) current. Antagonizes nicotinic acetylcholine receptors (nAChRs) to reduce synaptic transmission, possibly by preventing their localization to the cell surface. Required for regulation of neuromuscular excitability and plasticity at neuromuscular junctions.</text>
</comment>
<evidence type="ECO:0000313" key="14">
    <source>
        <dbReference type="EMBL" id="KAK7492726.1"/>
    </source>
</evidence>
<evidence type="ECO:0000256" key="1">
    <source>
        <dbReference type="ARBA" id="ARBA00004471"/>
    </source>
</evidence>
<name>A0ABD0L0F9_9CAEN</name>
<comment type="similarity">
    <text evidence="2">Belongs to the quiver family.</text>
</comment>
<feature type="non-terminal residue" evidence="14">
    <location>
        <position position="1"/>
    </location>
</feature>
<organism evidence="14 15">
    <name type="scientific">Batillaria attramentaria</name>
    <dbReference type="NCBI Taxonomy" id="370345"/>
    <lineage>
        <taxon>Eukaryota</taxon>
        <taxon>Metazoa</taxon>
        <taxon>Spiralia</taxon>
        <taxon>Lophotrochozoa</taxon>
        <taxon>Mollusca</taxon>
        <taxon>Gastropoda</taxon>
        <taxon>Caenogastropoda</taxon>
        <taxon>Sorbeoconcha</taxon>
        <taxon>Cerithioidea</taxon>
        <taxon>Batillariidae</taxon>
        <taxon>Batillaria</taxon>
    </lineage>
</organism>
<evidence type="ECO:0000313" key="15">
    <source>
        <dbReference type="Proteomes" id="UP001519460"/>
    </source>
</evidence>
<dbReference type="GO" id="GO:0045121">
    <property type="term" value="C:membrane raft"/>
    <property type="evidence" value="ECO:0007669"/>
    <property type="project" value="UniProtKB-SubCell"/>
</dbReference>
<evidence type="ECO:0000256" key="6">
    <source>
        <dbReference type="ARBA" id="ARBA00023157"/>
    </source>
</evidence>
<dbReference type="GO" id="GO:0048511">
    <property type="term" value="P:rhythmic process"/>
    <property type="evidence" value="ECO:0007669"/>
    <property type="project" value="UniProtKB-KW"/>
</dbReference>
<keyword evidence="15" id="KW-1185">Reference proteome</keyword>
<evidence type="ECO:0000256" key="10">
    <source>
        <dbReference type="ARBA" id="ARBA00044524"/>
    </source>
</evidence>
<keyword evidence="3" id="KW-1003">Cell membrane</keyword>
<keyword evidence="7" id="KW-0325">Glycoprotein</keyword>
<evidence type="ECO:0000256" key="13">
    <source>
        <dbReference type="ARBA" id="ARBA00046769"/>
    </source>
</evidence>
<evidence type="ECO:0000256" key="2">
    <source>
        <dbReference type="ARBA" id="ARBA00010522"/>
    </source>
</evidence>
<comment type="caution">
    <text evidence="14">The sequence shown here is derived from an EMBL/GenBank/DDBJ whole genome shotgun (WGS) entry which is preliminary data.</text>
</comment>
<dbReference type="InterPro" id="IPR031424">
    <property type="entry name" value="QVR-like"/>
</dbReference>
<comment type="subcellular location">
    <subcellularLocation>
        <location evidence="1">Cell membrane</location>
        <topology evidence="1">Lipid-anchor</topology>
        <topology evidence="1">GPI-anchor</topology>
        <orientation evidence="1">Extracellular side</orientation>
    </subcellularLocation>
    <subcellularLocation>
        <location evidence="9">Membrane raft</location>
        <topology evidence="9">Lipid-anchor</topology>
        <topology evidence="9">GPI-anchor</topology>
        <orientation evidence="9">Extracellular side</orientation>
    </subcellularLocation>
</comment>
<evidence type="ECO:0000256" key="11">
    <source>
        <dbReference type="ARBA" id="ARBA00044561"/>
    </source>
</evidence>
<keyword evidence="6" id="KW-1015">Disulfide bond</keyword>
<keyword evidence="3" id="KW-0472">Membrane</keyword>
<evidence type="ECO:0000256" key="8">
    <source>
        <dbReference type="ARBA" id="ARBA00031037"/>
    </source>
</evidence>
<evidence type="ECO:0000256" key="3">
    <source>
        <dbReference type="ARBA" id="ARBA00022475"/>
    </source>
</evidence>
<keyword evidence="4" id="KW-0732">Signal</keyword>
<dbReference type="PANTHER" id="PTHR33562">
    <property type="entry name" value="ATILLA, ISOFORM B-RELATED-RELATED"/>
    <property type="match status" value="1"/>
</dbReference>
<evidence type="ECO:0000256" key="9">
    <source>
        <dbReference type="ARBA" id="ARBA00044499"/>
    </source>
</evidence>
<dbReference type="PANTHER" id="PTHR33562:SF31">
    <property type="entry name" value="PROTEIN QUIVER"/>
    <property type="match status" value="1"/>
</dbReference>
<evidence type="ECO:0000256" key="7">
    <source>
        <dbReference type="ARBA" id="ARBA00023180"/>
    </source>
</evidence>
<evidence type="ECO:0000256" key="12">
    <source>
        <dbReference type="ARBA" id="ARBA00045788"/>
    </source>
</evidence>
<dbReference type="CDD" id="cd23595">
    <property type="entry name" value="TFP_LU_ECD_Qvr"/>
    <property type="match status" value="1"/>
</dbReference>
<dbReference type="Pfam" id="PF17064">
    <property type="entry name" value="QVR"/>
    <property type="match status" value="1"/>
</dbReference>
<dbReference type="Proteomes" id="UP001519460">
    <property type="component" value="Unassembled WGS sequence"/>
</dbReference>
<gene>
    <name evidence="14" type="ORF">BaRGS_00016031</name>
</gene>
<dbReference type="AlphaFoldDB" id="A0ABD0L0F9"/>
<comment type="subunit">
    <text evidence="13">Interacts (via loop 2 of the three-fingered Ly-6 domain) with Sh/shaker; this interaction may stabilize both components of the complex and may be required for targeting or retention of Sh/shaker to neural cell projections. Interacts (via loop 2 of the three-fingered Ly-6 domain) with nAChRalpha3 and potentially other nicotinic acetylcholine receptors; this interaction is required for antagonism of nicotinic acetylcholine receptors.</text>
</comment>
<evidence type="ECO:0000256" key="4">
    <source>
        <dbReference type="ARBA" id="ARBA00022729"/>
    </source>
</evidence>
<accession>A0ABD0L0F9</accession>
<keyword evidence="5" id="KW-0090">Biological rhythms</keyword>